<dbReference type="SUPFAM" id="SSF103473">
    <property type="entry name" value="MFS general substrate transporter"/>
    <property type="match status" value="1"/>
</dbReference>
<keyword evidence="1" id="KW-0812">Transmembrane</keyword>
<evidence type="ECO:0000313" key="2">
    <source>
        <dbReference type="EMBL" id="PIR41533.1"/>
    </source>
</evidence>
<feature type="transmembrane region" description="Helical" evidence="1">
    <location>
        <begin position="109"/>
        <end position="129"/>
    </location>
</feature>
<feature type="transmembrane region" description="Helical" evidence="1">
    <location>
        <begin position="150"/>
        <end position="171"/>
    </location>
</feature>
<name>A0A2H0R4U6_9BACT</name>
<keyword evidence="1" id="KW-0472">Membrane</keyword>
<dbReference type="InterPro" id="IPR052528">
    <property type="entry name" value="Sugar_transport-like"/>
</dbReference>
<evidence type="ECO:0000256" key="1">
    <source>
        <dbReference type="SAM" id="Phobius"/>
    </source>
</evidence>
<evidence type="ECO:0000313" key="3">
    <source>
        <dbReference type="Proteomes" id="UP000230232"/>
    </source>
</evidence>
<proteinExistence type="predicted"/>
<accession>A0A2H0R4U6</accession>
<comment type="caution">
    <text evidence="2">The sequence shown here is derived from an EMBL/GenBank/DDBJ whole genome shotgun (WGS) entry which is preliminary data.</text>
</comment>
<evidence type="ECO:0008006" key="4">
    <source>
        <dbReference type="Google" id="ProtNLM"/>
    </source>
</evidence>
<gene>
    <name evidence="2" type="ORF">COV31_00285</name>
</gene>
<dbReference type="Gene3D" id="1.20.1250.20">
    <property type="entry name" value="MFS general substrate transporter like domains"/>
    <property type="match status" value="1"/>
</dbReference>
<dbReference type="Pfam" id="PF07690">
    <property type="entry name" value="MFS_1"/>
    <property type="match status" value="1"/>
</dbReference>
<dbReference type="PANTHER" id="PTHR23526">
    <property type="entry name" value="INTEGRAL MEMBRANE TRANSPORT PROTEIN-RELATED"/>
    <property type="match status" value="1"/>
</dbReference>
<feature type="transmembrane region" description="Helical" evidence="1">
    <location>
        <begin position="21"/>
        <end position="44"/>
    </location>
</feature>
<keyword evidence="1" id="KW-1133">Transmembrane helix</keyword>
<dbReference type="InterPro" id="IPR036259">
    <property type="entry name" value="MFS_trans_sf"/>
</dbReference>
<feature type="transmembrane region" description="Helical" evidence="1">
    <location>
        <begin position="255"/>
        <end position="273"/>
    </location>
</feature>
<protein>
    <recommendedName>
        <fullName evidence="4">Major facilitator superfamily (MFS) profile domain-containing protein</fullName>
    </recommendedName>
</protein>
<feature type="transmembrane region" description="Helical" evidence="1">
    <location>
        <begin position="86"/>
        <end position="103"/>
    </location>
</feature>
<dbReference type="PANTHER" id="PTHR23526:SF2">
    <property type="entry name" value="MAJOR FACILITATOR SUPERFAMILY (MFS) PROFILE DOMAIN-CONTAINING PROTEIN"/>
    <property type="match status" value="1"/>
</dbReference>
<sequence length="405" mass="45815">MAEAKSRRYHYFESRISRGFVSLYTGRTVMTIASGLVGVFLPIFLYQLFDQSFTKVALFFLVSSLVYVVLLLFSASKLNKIGFRRALQISVLLGASFYGLFYFVTPENYARLIPIALALLVGFRFLFWIPYHVDFIKFTDRKDRGKEVSLLIATKDILVAGMPLVAGFIASYFGFDILFGLTFVVWLLAGVSFMTLPRTKEKFRWSPRETTRQLFSKERRSVVLSFFAQGIETAIGVAVWPVFIFVILNGNLFEVGLYSTLVILFSGLLQLLVGKKIDGSSIASRRTMKVGSLFYALGWIFKIFVATALHIFVIGVFHNIARIFTNTPFETEIYNLAADQGHYVDEFTVLYEIALNLGRILALGIFIVMALFIPIQWTFIIGAIASLALNLIWLGQSRTALRPRI</sequence>
<dbReference type="Proteomes" id="UP000230232">
    <property type="component" value="Unassembled WGS sequence"/>
</dbReference>
<organism evidence="2 3">
    <name type="scientific">Candidatus Yanofskybacteria bacterium CG10_big_fil_rev_8_21_14_0_10_46_23</name>
    <dbReference type="NCBI Taxonomy" id="1975098"/>
    <lineage>
        <taxon>Bacteria</taxon>
        <taxon>Candidatus Yanofskyibacteriota</taxon>
    </lineage>
</organism>
<dbReference type="InterPro" id="IPR011701">
    <property type="entry name" value="MFS"/>
</dbReference>
<dbReference type="AlphaFoldDB" id="A0A2H0R4U6"/>
<feature type="transmembrane region" description="Helical" evidence="1">
    <location>
        <begin position="177"/>
        <end position="196"/>
    </location>
</feature>
<dbReference type="GO" id="GO:0022857">
    <property type="term" value="F:transmembrane transporter activity"/>
    <property type="evidence" value="ECO:0007669"/>
    <property type="project" value="InterPro"/>
</dbReference>
<feature type="transmembrane region" description="Helical" evidence="1">
    <location>
        <begin position="56"/>
        <end position="74"/>
    </location>
</feature>
<feature type="transmembrane region" description="Helical" evidence="1">
    <location>
        <begin position="293"/>
        <end position="317"/>
    </location>
</feature>
<dbReference type="EMBL" id="PCXO01000004">
    <property type="protein sequence ID" value="PIR41533.1"/>
    <property type="molecule type" value="Genomic_DNA"/>
</dbReference>
<feature type="transmembrane region" description="Helical" evidence="1">
    <location>
        <begin position="222"/>
        <end position="249"/>
    </location>
</feature>
<feature type="transmembrane region" description="Helical" evidence="1">
    <location>
        <begin position="360"/>
        <end position="393"/>
    </location>
</feature>
<reference evidence="2 3" key="1">
    <citation type="submission" date="2017-09" db="EMBL/GenBank/DDBJ databases">
        <title>Depth-based differentiation of microbial function through sediment-hosted aquifers and enrichment of novel symbionts in the deep terrestrial subsurface.</title>
        <authorList>
            <person name="Probst A.J."/>
            <person name="Ladd B."/>
            <person name="Jarett J.K."/>
            <person name="Geller-Mcgrath D.E."/>
            <person name="Sieber C.M."/>
            <person name="Emerson J.B."/>
            <person name="Anantharaman K."/>
            <person name="Thomas B.C."/>
            <person name="Malmstrom R."/>
            <person name="Stieglmeier M."/>
            <person name="Klingl A."/>
            <person name="Woyke T."/>
            <person name="Ryan C.M."/>
            <person name="Banfield J.F."/>
        </authorList>
    </citation>
    <scope>NUCLEOTIDE SEQUENCE [LARGE SCALE GENOMIC DNA]</scope>
    <source>
        <strain evidence="2">CG10_big_fil_rev_8_21_14_0_10_46_23</strain>
    </source>
</reference>